<accession>A0ABR6CVQ1</accession>
<comment type="caution">
    <text evidence="2">The sequence shown here is derived from an EMBL/GenBank/DDBJ whole genome shotgun (WGS) entry which is preliminary data.</text>
</comment>
<reference evidence="2 3" key="1">
    <citation type="submission" date="2020-08" db="EMBL/GenBank/DDBJ databases">
        <title>Genomic Encyclopedia of Type Strains, Phase IV (KMG-IV): sequencing the most valuable type-strain genomes for metagenomic binning, comparative biology and taxonomic classification.</title>
        <authorList>
            <person name="Goeker M."/>
        </authorList>
    </citation>
    <scope>NUCLEOTIDE SEQUENCE [LARGE SCALE GENOMIC DNA]</scope>
    <source>
        <strain evidence="2 3">DSM 105481</strain>
    </source>
</reference>
<keyword evidence="1" id="KW-0732">Signal</keyword>
<dbReference type="Proteomes" id="UP000626697">
    <property type="component" value="Unassembled WGS sequence"/>
</dbReference>
<feature type="chain" id="PRO_5047169458" description="VCBS repeat-containing protein" evidence="1">
    <location>
        <begin position="27"/>
        <end position="252"/>
    </location>
</feature>
<name>A0ABR6CVQ1_9BACI</name>
<proteinExistence type="predicted"/>
<dbReference type="EMBL" id="JACJHX010000025">
    <property type="protein sequence ID" value="MBA9029104.1"/>
    <property type="molecule type" value="Genomic_DNA"/>
</dbReference>
<evidence type="ECO:0000313" key="2">
    <source>
        <dbReference type="EMBL" id="MBA9029104.1"/>
    </source>
</evidence>
<evidence type="ECO:0000256" key="1">
    <source>
        <dbReference type="SAM" id="SignalP"/>
    </source>
</evidence>
<sequence length="252" mass="28291">MNMKTNMLKYLIFLLAVFFTYQAVSAQDHGISNETIFDIEKRDITGDSIKDRLVVKGLKYEEDAEFLKEITLYVDTGEKKFKLPLASGYKPTVQFIDVNNDGVKEVLITTETSRSSGILNSFLYGFKDHMINEIPVPKTVPITAQFLDNYQAQLTITGKKPVVIDLTDRKVDYEKLGIYSNGILNEATELLVDGFSTLKPAKFIGNGKGLVGIQLVSGIDQMDGIALIESKWTYKKGEWKFAKAKIKPLLND</sequence>
<gene>
    <name evidence="2" type="ORF">HNP81_004448</name>
</gene>
<feature type="signal peptide" evidence="1">
    <location>
        <begin position="1"/>
        <end position="26"/>
    </location>
</feature>
<protein>
    <recommendedName>
        <fullName evidence="4">VCBS repeat-containing protein</fullName>
    </recommendedName>
</protein>
<evidence type="ECO:0008006" key="4">
    <source>
        <dbReference type="Google" id="ProtNLM"/>
    </source>
</evidence>
<organism evidence="2 3">
    <name type="scientific">Peribacillus huizhouensis</name>
    <dbReference type="NCBI Taxonomy" id="1501239"/>
    <lineage>
        <taxon>Bacteria</taxon>
        <taxon>Bacillati</taxon>
        <taxon>Bacillota</taxon>
        <taxon>Bacilli</taxon>
        <taxon>Bacillales</taxon>
        <taxon>Bacillaceae</taxon>
        <taxon>Peribacillus</taxon>
    </lineage>
</organism>
<keyword evidence="3" id="KW-1185">Reference proteome</keyword>
<evidence type="ECO:0000313" key="3">
    <source>
        <dbReference type="Proteomes" id="UP000626697"/>
    </source>
</evidence>
<dbReference type="RefSeq" id="WP_182503969.1">
    <property type="nucleotide sequence ID" value="NZ_JACJHX010000025.1"/>
</dbReference>